<dbReference type="GO" id="GO:0043814">
    <property type="term" value="F:phospholactate guanylyltransferase activity"/>
    <property type="evidence" value="ECO:0007669"/>
    <property type="project" value="UniProtKB-EC"/>
</dbReference>
<dbReference type="InterPro" id="IPR002835">
    <property type="entry name" value="CofC"/>
</dbReference>
<keyword evidence="4" id="KW-0342">GTP-binding</keyword>
<dbReference type="Gene3D" id="3.90.550.10">
    <property type="entry name" value="Spore Coat Polysaccharide Biosynthesis Protein SpsA, Chain A"/>
    <property type="match status" value="1"/>
</dbReference>
<evidence type="ECO:0000256" key="2">
    <source>
        <dbReference type="ARBA" id="ARBA00022695"/>
    </source>
</evidence>
<accession>A0ABX8EEN9</accession>
<evidence type="ECO:0000313" key="6">
    <source>
        <dbReference type="Proteomes" id="UP000679307"/>
    </source>
</evidence>
<evidence type="ECO:0000313" key="5">
    <source>
        <dbReference type="EMBL" id="QVT78966.1"/>
    </source>
</evidence>
<dbReference type="EMBL" id="CP075371">
    <property type="protein sequence ID" value="QVT78966.1"/>
    <property type="molecule type" value="Genomic_DNA"/>
</dbReference>
<dbReference type="PANTHER" id="PTHR40392:SF1">
    <property type="entry name" value="2-PHOSPHO-L-LACTATE GUANYLYLTRANSFERASE"/>
    <property type="match status" value="1"/>
</dbReference>
<dbReference type="NCBIfam" id="TIGR03552">
    <property type="entry name" value="F420_cofC"/>
    <property type="match status" value="1"/>
</dbReference>
<keyword evidence="3" id="KW-0547">Nucleotide-binding</keyword>
<dbReference type="Proteomes" id="UP000679307">
    <property type="component" value="Chromosome"/>
</dbReference>
<sequence>MASHDPPDPPSTSFVAILPVKPPRVGKSRLGDVEDVRRRDLAGAFALDTVTAVVACPEVAEVLVVTDDAAFSRDLVALGCASMPDGDTHDLNATLQQAALEARRRWPHLQPVAICADLPALRPDDLGAALRVASTGGAWFVADAVEVGTTLYTAPYAEFAPRFGVGSRLAHQASGARAVTGGLATLRCDVDDRADLRRALSLGVGTHTAAVAAPLA</sequence>
<keyword evidence="1 5" id="KW-0808">Transferase</keyword>
<gene>
    <name evidence="5" type="primary">cofC</name>
    <name evidence="5" type="ORF">ENKNEFLB_01346</name>
</gene>
<dbReference type="SUPFAM" id="SSF53448">
    <property type="entry name" value="Nucleotide-diphospho-sugar transferases"/>
    <property type="match status" value="1"/>
</dbReference>
<reference evidence="5 6" key="1">
    <citation type="submission" date="2021-05" db="EMBL/GenBank/DDBJ databases">
        <title>Complete genome of Nocardioides aquaticus KCTC 9944T isolated from meromictic and hypersaline Ekho Lake, Antarctica.</title>
        <authorList>
            <person name="Hwang K."/>
            <person name="Kim K.M."/>
            <person name="Choe H."/>
        </authorList>
    </citation>
    <scope>NUCLEOTIDE SEQUENCE [LARGE SCALE GENOMIC DNA]</scope>
    <source>
        <strain evidence="5 6">KCTC 9944</strain>
    </source>
</reference>
<keyword evidence="6" id="KW-1185">Reference proteome</keyword>
<dbReference type="RefSeq" id="WP_214058481.1">
    <property type="nucleotide sequence ID" value="NZ_BAAAHS010000006.1"/>
</dbReference>
<protein>
    <submittedName>
        <fullName evidence="5">2-phospho-L-lactate guanylyltransferase</fullName>
        <ecNumber evidence="5">2.7.7.68</ecNumber>
    </submittedName>
</protein>
<evidence type="ECO:0000256" key="4">
    <source>
        <dbReference type="ARBA" id="ARBA00023134"/>
    </source>
</evidence>
<dbReference type="PANTHER" id="PTHR40392">
    <property type="entry name" value="2-PHOSPHO-L-LACTATE GUANYLYLTRANSFERASE"/>
    <property type="match status" value="1"/>
</dbReference>
<evidence type="ECO:0000256" key="3">
    <source>
        <dbReference type="ARBA" id="ARBA00022741"/>
    </source>
</evidence>
<dbReference type="InterPro" id="IPR029044">
    <property type="entry name" value="Nucleotide-diphossugar_trans"/>
</dbReference>
<organism evidence="5 6">
    <name type="scientific">Nocardioides aquaticus</name>
    <dbReference type="NCBI Taxonomy" id="160826"/>
    <lineage>
        <taxon>Bacteria</taxon>
        <taxon>Bacillati</taxon>
        <taxon>Actinomycetota</taxon>
        <taxon>Actinomycetes</taxon>
        <taxon>Propionibacteriales</taxon>
        <taxon>Nocardioidaceae</taxon>
        <taxon>Nocardioides</taxon>
    </lineage>
</organism>
<evidence type="ECO:0000256" key="1">
    <source>
        <dbReference type="ARBA" id="ARBA00022679"/>
    </source>
</evidence>
<proteinExistence type="predicted"/>
<keyword evidence="2 5" id="KW-0548">Nucleotidyltransferase</keyword>
<dbReference type="EC" id="2.7.7.68" evidence="5"/>
<name>A0ABX8EEN9_9ACTN</name>